<dbReference type="OrthoDB" id="9795813at2"/>
<dbReference type="EMBL" id="NGKA01000004">
    <property type="protein sequence ID" value="RSU13995.1"/>
    <property type="molecule type" value="Genomic_DNA"/>
</dbReference>
<protein>
    <submittedName>
        <fullName evidence="2">Energy-coupled thiamine transporter ThiT</fullName>
    </submittedName>
</protein>
<gene>
    <name evidence="2" type="ORF">CBF29_03675</name>
</gene>
<keyword evidence="1" id="KW-0812">Transmembrane</keyword>
<dbReference type="Gene3D" id="1.10.1760.20">
    <property type="match status" value="1"/>
</dbReference>
<evidence type="ECO:0000313" key="3">
    <source>
        <dbReference type="Proteomes" id="UP000287605"/>
    </source>
</evidence>
<dbReference type="RefSeq" id="WP_126807461.1">
    <property type="nucleotide sequence ID" value="NZ_NGKA01000004.1"/>
</dbReference>
<comment type="caution">
    <text evidence="2">The sequence shown here is derived from an EMBL/GenBank/DDBJ whole genome shotgun (WGS) entry which is preliminary data.</text>
</comment>
<dbReference type="NCBIfam" id="TIGR02357">
    <property type="entry name" value="ECF_ThiT_YuaJ"/>
    <property type="match status" value="1"/>
</dbReference>
<dbReference type="Pfam" id="PF09515">
    <property type="entry name" value="Thia_YuaJ"/>
    <property type="match status" value="1"/>
</dbReference>
<feature type="transmembrane region" description="Helical" evidence="1">
    <location>
        <begin position="60"/>
        <end position="80"/>
    </location>
</feature>
<feature type="transmembrane region" description="Helical" evidence="1">
    <location>
        <begin position="118"/>
        <end position="136"/>
    </location>
</feature>
<feature type="transmembrane region" description="Helical" evidence="1">
    <location>
        <begin position="86"/>
        <end position="106"/>
    </location>
</feature>
<feature type="transmembrane region" description="Helical" evidence="1">
    <location>
        <begin position="156"/>
        <end position="184"/>
    </location>
</feature>
<sequence length="196" mass="20967">MINQGSKKRDLSVWVEGTIVAAMGMVLTLIPANIGFFDLSLGLVPLALYSLRRGLGPGMVSGFIWGLLAIVSGGAMKYFLSVPQIIFEYPFAFAFGGFGGIVAKKLQAGIVSNNSKSVITMIVFGGSLAALARFFWHFWAGVAVWGSYAPENMSPYVYSLIINGTSGVANAIYVVGVLLILYGIRPQLFVPTSSRI</sequence>
<keyword evidence="1" id="KW-0472">Membrane</keyword>
<proteinExistence type="predicted"/>
<organism evidence="2 3">
    <name type="scientific">Vagococcus elongatus</name>
    <dbReference type="NCBI Taxonomy" id="180344"/>
    <lineage>
        <taxon>Bacteria</taxon>
        <taxon>Bacillati</taxon>
        <taxon>Bacillota</taxon>
        <taxon>Bacilli</taxon>
        <taxon>Lactobacillales</taxon>
        <taxon>Enterococcaceae</taxon>
        <taxon>Vagococcus</taxon>
    </lineage>
</organism>
<keyword evidence="3" id="KW-1185">Reference proteome</keyword>
<keyword evidence="1" id="KW-1133">Transmembrane helix</keyword>
<evidence type="ECO:0000256" key="1">
    <source>
        <dbReference type="SAM" id="Phobius"/>
    </source>
</evidence>
<name>A0A430B0Z8_9ENTE</name>
<dbReference type="GO" id="GO:0005886">
    <property type="term" value="C:plasma membrane"/>
    <property type="evidence" value="ECO:0007669"/>
    <property type="project" value="InterPro"/>
</dbReference>
<evidence type="ECO:0000313" key="2">
    <source>
        <dbReference type="EMBL" id="RSU13995.1"/>
    </source>
</evidence>
<dbReference type="AlphaFoldDB" id="A0A430B0Z8"/>
<accession>A0A430B0Z8</accession>
<dbReference type="Proteomes" id="UP000287605">
    <property type="component" value="Unassembled WGS sequence"/>
</dbReference>
<dbReference type="GO" id="GO:0015234">
    <property type="term" value="F:thiamine transmembrane transporter activity"/>
    <property type="evidence" value="ECO:0007669"/>
    <property type="project" value="InterPro"/>
</dbReference>
<reference evidence="2 3" key="1">
    <citation type="submission" date="2017-05" db="EMBL/GenBank/DDBJ databases">
        <title>Vagococcus spp. assemblies.</title>
        <authorList>
            <person name="Gulvik C.A."/>
        </authorList>
    </citation>
    <scope>NUCLEOTIDE SEQUENCE [LARGE SCALE GENOMIC DNA]</scope>
    <source>
        <strain evidence="2 3">CCUG 51432</strain>
    </source>
</reference>
<feature type="transmembrane region" description="Helical" evidence="1">
    <location>
        <begin position="20"/>
        <end position="48"/>
    </location>
</feature>
<dbReference type="InterPro" id="IPR012651">
    <property type="entry name" value="Thia_Transptr_ThiT"/>
</dbReference>